<name>A0A9R0YYR7_TRITD</name>
<evidence type="ECO:0000313" key="4">
    <source>
        <dbReference type="Proteomes" id="UP000324705"/>
    </source>
</evidence>
<accession>A0A9R0YYR7</accession>
<feature type="compositionally biased region" description="Low complexity" evidence="2">
    <location>
        <begin position="1328"/>
        <end position="1344"/>
    </location>
</feature>
<proteinExistence type="predicted"/>
<feature type="region of interest" description="Disordered" evidence="2">
    <location>
        <begin position="1306"/>
        <end position="1412"/>
    </location>
</feature>
<feature type="compositionally biased region" description="Low complexity" evidence="2">
    <location>
        <begin position="1389"/>
        <end position="1398"/>
    </location>
</feature>
<keyword evidence="4" id="KW-1185">Reference proteome</keyword>
<keyword evidence="1" id="KW-0853">WD repeat</keyword>
<evidence type="ECO:0000256" key="2">
    <source>
        <dbReference type="SAM" id="MobiDB-lite"/>
    </source>
</evidence>
<sequence>MQWETVQHLDLRHAGGRRGAGAPARPLQPHAAAFRASQAIVAVAVGNHVVEFDALTGSKIALVDLGARVVRMAYSPTSSHVIIAILEDATIRSCDFATEQTLVLHSPEKKTDHVSIDTEVHLALTPLEPIVFFGFHKRMSVTVVGTVEGGRPPTKIKTDLKKPIVNLACHPRLPVFYVAYAEGLVRAYNVQTYAVHYTLQLPVDSTIKLMGAGAFGFHPTLEWVFIGDRGGTLLAWDVSTERPNMIGITQAGSQPITSVSWLPTLKLLVTISKDGGLQVWKTRVIINNNRQPMETHFFERAAIETMDITKILTLQGGEAVYPLPRIKNLAVHPKFNLAAVIFQDMSATEAAKNKAAYTREGRRQLFAVLQGARGSTAAVLKEKLLALGSSGILAEHQLQAQLQEQHLKGQSKLTISDVARKAFLHSHFMEGHAKSGPISRLPLVTISDPSNLLRDIPVCQPFHLELNFFNQENRVVQYPVRAFYLDGFNLMAHNLSSGADNLYKKLYSTIPSNMECHPKYISYSPKQHMFLVVFELSGPSGVVHEVVLYWEQTDLQTVNSKGSSIKGRDATFLGPDDNQYAILEEDRTSLNLYNLKPIATKEALENNAAVLEEEENTFAENPTANPTQKQGPMQFTFESEVDRIFSSPQESSLLYVISGKHIGLAKLLTGYRLSTNNGLSITTKTDGKKFIKLKPNETVLQVHWQTTLRGPVAGILTNQRVLIASADLDILSSSSTKYDRGLPSYRSMLWVGPALIFSSATAISMLGWDNKVRSILSTSFPRSVLLGALNDRLLLVNPTDINPRQKKGVEIRSCLVGLLEPLLIGFATMQQHFTQKIDLSEVLYQITSRFDSLRVTPKSLDILSKGPPVCGDLAVSLSQAGPQFTQIMRCNYAIKALRFSAALSILKDEFLRSRDYPQCPPTSHLFQRFRELGYACIKYGQYDSAKETFEAIADHESMLDLFICHLNPSALRRLAQKLEESGTDPELRRYLERILRVRSTGWTQGVFANFAAESMVPKGPEWAGGNWEIKTRTSMKSIPQWELAGEVMPYMRTTDAAIPSVIADHIGVYLGVMKGRGNVVEVSEKSLVKAMAAASSENGQPASSELALKNKANAAGDSVGDSLARQLGVQIASADEQAKAAEEFKKTLYGVVDAGSSDEDESTSKTKRIQIRIRDKPAAPAVDVNKLKEATKQLGLMAPPISRTRSSGTPQEFSQPAGPAPSAAPAMPSGAVDFFGTNTLVAPPQAPTGGTGPVIGGLGVTAGPIPEDFFQNTVPSQQLANRLPPPGAILQRMANPESGMNVGRPVPTQNMMGNVGLPDGGVPPQGPPQGQFPQQQGQFPQQQGIPMNPIGLPDGGVPPQSQALPSQPQGFQPAAPTPSQPIDLSALEGPGAAKQAAQPPAPKAVRPGQVPRGAPAAECYRMGLAHLEQNQLTDALNCLDEAFLALAKDQSREADIKRNMEVQNFAYAKQMLDLLYSKAPPTKQDELKSLIDMCVQRGLTNKSIDPFEDPSQFCAVTLSRLSTIGHDVCDLCGAKFSALSAPGCVICGMGSIKRSDALAGAGPVASPFG</sequence>
<dbReference type="InterPro" id="IPR036322">
    <property type="entry name" value="WD40_repeat_dom_sf"/>
</dbReference>
<feature type="repeat" description="WD" evidence="1">
    <location>
        <begin position="249"/>
        <end position="283"/>
    </location>
</feature>
<evidence type="ECO:0000256" key="1">
    <source>
        <dbReference type="PROSITE-ProRule" id="PRU00221"/>
    </source>
</evidence>
<organism evidence="3 4">
    <name type="scientific">Triticum turgidum subsp. durum</name>
    <name type="common">Durum wheat</name>
    <name type="synonym">Triticum durum</name>
    <dbReference type="NCBI Taxonomy" id="4567"/>
    <lineage>
        <taxon>Eukaryota</taxon>
        <taxon>Viridiplantae</taxon>
        <taxon>Streptophyta</taxon>
        <taxon>Embryophyta</taxon>
        <taxon>Tracheophyta</taxon>
        <taxon>Spermatophyta</taxon>
        <taxon>Magnoliopsida</taxon>
        <taxon>Liliopsida</taxon>
        <taxon>Poales</taxon>
        <taxon>Poaceae</taxon>
        <taxon>BOP clade</taxon>
        <taxon>Pooideae</taxon>
        <taxon>Triticodae</taxon>
        <taxon>Triticeae</taxon>
        <taxon>Triticinae</taxon>
        <taxon>Triticum</taxon>
    </lineage>
</organism>
<feature type="compositionally biased region" description="Low complexity" evidence="2">
    <location>
        <begin position="1358"/>
        <end position="1369"/>
    </location>
</feature>
<dbReference type="SUPFAM" id="SSF50978">
    <property type="entry name" value="WD40 repeat-like"/>
    <property type="match status" value="1"/>
</dbReference>
<dbReference type="Proteomes" id="UP000324705">
    <property type="component" value="Chromosome 7A"/>
</dbReference>
<dbReference type="EMBL" id="LT934123">
    <property type="protein sequence ID" value="VAI68188.1"/>
    <property type="molecule type" value="Genomic_DNA"/>
</dbReference>
<dbReference type="InterPro" id="IPR045160">
    <property type="entry name" value="ATG16"/>
</dbReference>
<dbReference type="SMART" id="SM00320">
    <property type="entry name" value="WD40"/>
    <property type="match status" value="3"/>
</dbReference>
<feature type="compositionally biased region" description="Polar residues" evidence="2">
    <location>
        <begin position="1203"/>
        <end position="1214"/>
    </location>
</feature>
<dbReference type="Gene3D" id="2.130.10.10">
    <property type="entry name" value="YVTN repeat-like/Quinoprotein amine dehydrogenase"/>
    <property type="match status" value="1"/>
</dbReference>
<feature type="region of interest" description="Disordered" evidence="2">
    <location>
        <begin position="1200"/>
        <end position="1229"/>
    </location>
</feature>
<protein>
    <recommendedName>
        <fullName evidence="5">Transducin/WD40 repeat-like superfamily protein</fullName>
    </recommendedName>
</protein>
<dbReference type="FunFam" id="2.130.10.10:FF:000704">
    <property type="entry name" value="Transducin/WD40 repeat-like superfamily protein"/>
    <property type="match status" value="1"/>
</dbReference>
<dbReference type="Gramene" id="TRITD7Av1G001550.4">
    <property type="protein sequence ID" value="TRITD7Av1G001550.4"/>
    <property type="gene ID" value="TRITD7Av1G001550"/>
</dbReference>
<dbReference type="InterPro" id="IPR001680">
    <property type="entry name" value="WD40_rpt"/>
</dbReference>
<evidence type="ECO:0000313" key="3">
    <source>
        <dbReference type="EMBL" id="VAI68188.1"/>
    </source>
</evidence>
<dbReference type="PANTHER" id="PTHR19878:SF17">
    <property type="entry name" value="TRANSDUCIN_WD40 REPEAT-LIKE SUPERFAMILY PROTEIN"/>
    <property type="match status" value="1"/>
</dbReference>
<dbReference type="InterPro" id="IPR015943">
    <property type="entry name" value="WD40/YVTN_repeat-like_dom_sf"/>
</dbReference>
<dbReference type="PANTHER" id="PTHR19878">
    <property type="entry name" value="AUTOPHAGY PROTEIN 16-LIKE"/>
    <property type="match status" value="1"/>
</dbReference>
<reference evidence="3 4" key="1">
    <citation type="submission" date="2017-09" db="EMBL/GenBank/DDBJ databases">
        <authorList>
            <consortium name="International Durum Wheat Genome Sequencing Consortium (IDWGSC)"/>
            <person name="Milanesi L."/>
        </authorList>
    </citation>
    <scope>NUCLEOTIDE SEQUENCE [LARGE SCALE GENOMIC DNA]</scope>
    <source>
        <strain evidence="4">cv. Svevo</strain>
    </source>
</reference>
<feature type="compositionally biased region" description="Low complexity" evidence="2">
    <location>
        <begin position="1216"/>
        <end position="1229"/>
    </location>
</feature>
<dbReference type="GO" id="GO:0000045">
    <property type="term" value="P:autophagosome assembly"/>
    <property type="evidence" value="ECO:0007669"/>
    <property type="project" value="InterPro"/>
</dbReference>
<dbReference type="PROSITE" id="PS50082">
    <property type="entry name" value="WD_REPEATS_2"/>
    <property type="match status" value="1"/>
</dbReference>
<evidence type="ECO:0008006" key="5">
    <source>
        <dbReference type="Google" id="ProtNLM"/>
    </source>
</evidence>
<gene>
    <name evidence="3" type="ORF">TRITD_7Av1G001550</name>
</gene>